<evidence type="ECO:0000259" key="9">
    <source>
        <dbReference type="Pfam" id="PF04239"/>
    </source>
</evidence>
<dbReference type="Proteomes" id="UP001501323">
    <property type="component" value="Unassembled WGS sequence"/>
</dbReference>
<keyword evidence="6 8" id="KW-0472">Membrane</keyword>
<dbReference type="InterPro" id="IPR023090">
    <property type="entry name" value="UPF0702_alpha/beta_dom_sf"/>
</dbReference>
<evidence type="ECO:0000256" key="1">
    <source>
        <dbReference type="ARBA" id="ARBA00004651"/>
    </source>
</evidence>
<protein>
    <recommendedName>
        <fullName evidence="9">YetF C-terminal domain-containing protein</fullName>
    </recommendedName>
</protein>
<feature type="transmembrane region" description="Helical" evidence="8">
    <location>
        <begin position="70"/>
        <end position="90"/>
    </location>
</feature>
<evidence type="ECO:0000256" key="4">
    <source>
        <dbReference type="ARBA" id="ARBA00022692"/>
    </source>
</evidence>
<evidence type="ECO:0000256" key="6">
    <source>
        <dbReference type="ARBA" id="ARBA00023136"/>
    </source>
</evidence>
<keyword evidence="5 8" id="KW-1133">Transmembrane helix</keyword>
<feature type="region of interest" description="Disordered" evidence="7">
    <location>
        <begin position="1"/>
        <end position="40"/>
    </location>
</feature>
<evidence type="ECO:0000256" key="2">
    <source>
        <dbReference type="ARBA" id="ARBA00006448"/>
    </source>
</evidence>
<keyword evidence="11" id="KW-1185">Reference proteome</keyword>
<keyword evidence="4 8" id="KW-0812">Transmembrane</keyword>
<feature type="compositionally biased region" description="Basic and acidic residues" evidence="7">
    <location>
        <begin position="27"/>
        <end position="38"/>
    </location>
</feature>
<dbReference type="EMBL" id="BAABJY010000001">
    <property type="protein sequence ID" value="GAA4855765.1"/>
    <property type="molecule type" value="Genomic_DNA"/>
</dbReference>
<accession>A0ABP9DU14</accession>
<dbReference type="Gene3D" id="3.30.240.20">
    <property type="entry name" value="bsu07140 like domains"/>
    <property type="match status" value="1"/>
</dbReference>
<sequence>MEARGAAQPGGPLAGTGRSRLPGSRTGPDKAGESRWHLPGDAGTALARQTAPFVRREPTMSELFTLSMPWWEFVLRAVVVYVVVLGMVRLSGKRTIGQFTPFDLIVVVLLGNAVQNSLIGTDTSLPGGLLLAAILVGLNWLVGWVTARSRRAERLLEGSPVLLVRNGNVYFDALRSQHLSRDDLEEIIRQEGCTDSSQVALAVLETNGRISVIKRDA</sequence>
<reference evidence="11" key="1">
    <citation type="journal article" date="2019" name="Int. J. Syst. Evol. Microbiol.">
        <title>The Global Catalogue of Microorganisms (GCM) 10K type strain sequencing project: providing services to taxonomists for standard genome sequencing and annotation.</title>
        <authorList>
            <consortium name="The Broad Institute Genomics Platform"/>
            <consortium name="The Broad Institute Genome Sequencing Center for Infectious Disease"/>
            <person name="Wu L."/>
            <person name="Ma J."/>
        </authorList>
    </citation>
    <scope>NUCLEOTIDE SEQUENCE [LARGE SCALE GENOMIC DNA]</scope>
    <source>
        <strain evidence="11">JCM 18392</strain>
    </source>
</reference>
<evidence type="ECO:0000256" key="5">
    <source>
        <dbReference type="ARBA" id="ARBA00022989"/>
    </source>
</evidence>
<evidence type="ECO:0000313" key="10">
    <source>
        <dbReference type="EMBL" id="GAA4855765.1"/>
    </source>
</evidence>
<evidence type="ECO:0000313" key="11">
    <source>
        <dbReference type="Proteomes" id="UP001501323"/>
    </source>
</evidence>
<comment type="caution">
    <text evidence="10">The sequence shown here is derived from an EMBL/GenBank/DDBJ whole genome shotgun (WGS) entry which is preliminary data.</text>
</comment>
<dbReference type="PANTHER" id="PTHR34582:SF6">
    <property type="entry name" value="UPF0702 TRANSMEMBRANE PROTEIN YCAP"/>
    <property type="match status" value="1"/>
</dbReference>
<keyword evidence="3" id="KW-1003">Cell membrane</keyword>
<organism evidence="10 11">
    <name type="scientific">Luteimonas vadosa</name>
    <dbReference type="NCBI Taxonomy" id="1165507"/>
    <lineage>
        <taxon>Bacteria</taxon>
        <taxon>Pseudomonadati</taxon>
        <taxon>Pseudomonadota</taxon>
        <taxon>Gammaproteobacteria</taxon>
        <taxon>Lysobacterales</taxon>
        <taxon>Lysobacteraceae</taxon>
        <taxon>Luteimonas</taxon>
    </lineage>
</organism>
<dbReference type="Pfam" id="PF04239">
    <property type="entry name" value="DUF421"/>
    <property type="match status" value="1"/>
</dbReference>
<dbReference type="InterPro" id="IPR007353">
    <property type="entry name" value="DUF421"/>
</dbReference>
<gene>
    <name evidence="10" type="ORF">GCM10023332_04230</name>
</gene>
<proteinExistence type="inferred from homology"/>
<comment type="subcellular location">
    <subcellularLocation>
        <location evidence="1">Cell membrane</location>
        <topology evidence="1">Multi-pass membrane protein</topology>
    </subcellularLocation>
</comment>
<feature type="transmembrane region" description="Helical" evidence="8">
    <location>
        <begin position="125"/>
        <end position="147"/>
    </location>
</feature>
<feature type="transmembrane region" description="Helical" evidence="8">
    <location>
        <begin position="102"/>
        <end position="119"/>
    </location>
</feature>
<evidence type="ECO:0000256" key="3">
    <source>
        <dbReference type="ARBA" id="ARBA00022475"/>
    </source>
</evidence>
<feature type="domain" description="YetF C-terminal" evidence="9">
    <location>
        <begin position="148"/>
        <end position="216"/>
    </location>
</feature>
<evidence type="ECO:0000256" key="8">
    <source>
        <dbReference type="SAM" id="Phobius"/>
    </source>
</evidence>
<dbReference type="PANTHER" id="PTHR34582">
    <property type="entry name" value="UPF0702 TRANSMEMBRANE PROTEIN YCAP"/>
    <property type="match status" value="1"/>
</dbReference>
<comment type="similarity">
    <text evidence="2">Belongs to the UPF0702 family.</text>
</comment>
<evidence type="ECO:0000256" key="7">
    <source>
        <dbReference type="SAM" id="MobiDB-lite"/>
    </source>
</evidence>
<name>A0ABP9DU14_9GAMM</name>